<dbReference type="SUPFAM" id="SSF48452">
    <property type="entry name" value="TPR-like"/>
    <property type="match status" value="1"/>
</dbReference>
<keyword evidence="3" id="KW-0732">Signal</keyword>
<dbReference type="Pfam" id="PF07980">
    <property type="entry name" value="SusD_RagB"/>
    <property type="match status" value="1"/>
</dbReference>
<dbReference type="PROSITE" id="PS51257">
    <property type="entry name" value="PROKAR_LIPOPROTEIN"/>
    <property type="match status" value="1"/>
</dbReference>
<dbReference type="AlphaFoldDB" id="A0A2T7BGJ9"/>
<dbReference type="Gene3D" id="1.25.40.390">
    <property type="match status" value="1"/>
</dbReference>
<sequence>MQRNICIVLGLIACFFSACKLDETPYSSIYTNTFYKTQEDAEAALAAVYSSLGDLYSGPSPLLIADFSGDQVYPRPVVGRDTYPLYSYDPAYTTVLSYSRGNESPLDLWTNCYKGIDRANWVIAKVPATNMDATRRSQIIAEAQFMRAFFHWMLTKNFGNVVVRTQPSESLDAAYAPKSDAKDVYARIYKDLDSAILFLPDYTAAWAKGRPSKQVAQALYAKAALYNGDWALSLQMAKAVLDSKRYTLMTDVRDVYDPAKEDLARVENMFAFEAESAQPVRSSQIMSLYGPVNSNAPAYGKTSYGSAFAYQSFFNSFDPKDTRRLLLDTSYIDRAGNVVHQASITPITKQGVLVKKYMDPNSVGGSHATNIPILRLADVYLIAAEAEARANGADAAAYDYINTVRHRAQLDDLTPGLSKDDFIKAVLQERSWELFAEADRWYDLTRTNTFLQVIPKAVNDVFPTRQPQAKHQYFPIPQQEINANPKLVQNDPWK</sequence>
<evidence type="ECO:0000259" key="7">
    <source>
        <dbReference type="Pfam" id="PF14322"/>
    </source>
</evidence>
<dbReference type="Pfam" id="PF14322">
    <property type="entry name" value="SusD-like_3"/>
    <property type="match status" value="1"/>
</dbReference>
<comment type="caution">
    <text evidence="8">The sequence shown here is derived from an EMBL/GenBank/DDBJ whole genome shotgun (WGS) entry which is preliminary data.</text>
</comment>
<keyword evidence="9" id="KW-1185">Reference proteome</keyword>
<comment type="subcellular location">
    <subcellularLocation>
        <location evidence="1">Cell outer membrane</location>
    </subcellularLocation>
</comment>
<keyword evidence="4" id="KW-0472">Membrane</keyword>
<evidence type="ECO:0000256" key="1">
    <source>
        <dbReference type="ARBA" id="ARBA00004442"/>
    </source>
</evidence>
<evidence type="ECO:0000256" key="5">
    <source>
        <dbReference type="ARBA" id="ARBA00023237"/>
    </source>
</evidence>
<dbReference type="InterPro" id="IPR033985">
    <property type="entry name" value="SusD-like_N"/>
</dbReference>
<accession>A0A2T7BGJ9</accession>
<reference evidence="8 9" key="1">
    <citation type="submission" date="2018-04" db="EMBL/GenBank/DDBJ databases">
        <title>Chitinophaga fuyangensis sp. nov., isolated from soil in a chemical factory.</title>
        <authorList>
            <person name="Chen K."/>
        </authorList>
    </citation>
    <scope>NUCLEOTIDE SEQUENCE [LARGE SCALE GENOMIC DNA]</scope>
    <source>
        <strain evidence="8 9">LY-1</strain>
    </source>
</reference>
<dbReference type="Proteomes" id="UP000244450">
    <property type="component" value="Unassembled WGS sequence"/>
</dbReference>
<dbReference type="GO" id="GO:0009279">
    <property type="term" value="C:cell outer membrane"/>
    <property type="evidence" value="ECO:0007669"/>
    <property type="project" value="UniProtKB-SubCell"/>
</dbReference>
<dbReference type="CDD" id="cd08977">
    <property type="entry name" value="SusD"/>
    <property type="match status" value="1"/>
</dbReference>
<evidence type="ECO:0000313" key="9">
    <source>
        <dbReference type="Proteomes" id="UP000244450"/>
    </source>
</evidence>
<feature type="domain" description="SusD-like N-terminal" evidence="7">
    <location>
        <begin position="21"/>
        <end position="223"/>
    </location>
</feature>
<dbReference type="EMBL" id="QCYK01000002">
    <property type="protein sequence ID" value="PUZ25401.1"/>
    <property type="molecule type" value="Genomic_DNA"/>
</dbReference>
<organism evidence="8 9">
    <name type="scientific">Chitinophaga parva</name>
    <dbReference type="NCBI Taxonomy" id="2169414"/>
    <lineage>
        <taxon>Bacteria</taxon>
        <taxon>Pseudomonadati</taxon>
        <taxon>Bacteroidota</taxon>
        <taxon>Chitinophagia</taxon>
        <taxon>Chitinophagales</taxon>
        <taxon>Chitinophagaceae</taxon>
        <taxon>Chitinophaga</taxon>
    </lineage>
</organism>
<evidence type="ECO:0000256" key="4">
    <source>
        <dbReference type="ARBA" id="ARBA00023136"/>
    </source>
</evidence>
<dbReference type="InterPro" id="IPR011990">
    <property type="entry name" value="TPR-like_helical_dom_sf"/>
</dbReference>
<proteinExistence type="inferred from homology"/>
<evidence type="ECO:0000256" key="2">
    <source>
        <dbReference type="ARBA" id="ARBA00006275"/>
    </source>
</evidence>
<dbReference type="InterPro" id="IPR012944">
    <property type="entry name" value="SusD_RagB_dom"/>
</dbReference>
<gene>
    <name evidence="8" type="ORF">DCC81_13990</name>
</gene>
<name>A0A2T7BGJ9_9BACT</name>
<dbReference type="OrthoDB" id="636214at2"/>
<evidence type="ECO:0000256" key="3">
    <source>
        <dbReference type="ARBA" id="ARBA00022729"/>
    </source>
</evidence>
<evidence type="ECO:0000313" key="8">
    <source>
        <dbReference type="EMBL" id="PUZ25401.1"/>
    </source>
</evidence>
<feature type="domain" description="RagB/SusD" evidence="6">
    <location>
        <begin position="341"/>
        <end position="493"/>
    </location>
</feature>
<evidence type="ECO:0000259" key="6">
    <source>
        <dbReference type="Pfam" id="PF07980"/>
    </source>
</evidence>
<comment type="similarity">
    <text evidence="2">Belongs to the SusD family.</text>
</comment>
<keyword evidence="5" id="KW-0998">Cell outer membrane</keyword>
<protein>
    <submittedName>
        <fullName evidence="8">RagB/SusD family nutrient uptake outer membrane protein</fullName>
    </submittedName>
</protein>
<dbReference type="RefSeq" id="WP_108687239.1">
    <property type="nucleotide sequence ID" value="NZ_QCYK01000002.1"/>
</dbReference>